<evidence type="ECO:0000256" key="3">
    <source>
        <dbReference type="ARBA" id="ARBA00022670"/>
    </source>
</evidence>
<evidence type="ECO:0000256" key="2">
    <source>
        <dbReference type="ARBA" id="ARBA00022438"/>
    </source>
</evidence>
<dbReference type="Gene3D" id="3.40.220.10">
    <property type="entry name" value="Leucine Aminopeptidase, subunit E, domain 1"/>
    <property type="match status" value="1"/>
</dbReference>
<keyword evidence="9" id="KW-1185">Reference proteome</keyword>
<proteinExistence type="inferred from homology"/>
<dbReference type="Proteomes" id="UP000198761">
    <property type="component" value="Unassembled WGS sequence"/>
</dbReference>
<keyword evidence="4" id="KW-0378">Hydrolase</keyword>
<organism evidence="8 9">
    <name type="scientific">Gemmobacter aquatilis</name>
    <dbReference type="NCBI Taxonomy" id="933059"/>
    <lineage>
        <taxon>Bacteria</taxon>
        <taxon>Pseudomonadati</taxon>
        <taxon>Pseudomonadota</taxon>
        <taxon>Alphaproteobacteria</taxon>
        <taxon>Rhodobacterales</taxon>
        <taxon>Paracoccaceae</taxon>
        <taxon>Gemmobacter</taxon>
    </lineage>
</organism>
<keyword evidence="5" id="KW-0464">Manganese</keyword>
<dbReference type="STRING" id="933059.SAMN04488103_108113"/>
<comment type="similarity">
    <text evidence="1">Belongs to the peptidase M17 family.</text>
</comment>
<dbReference type="InterPro" id="IPR011356">
    <property type="entry name" value="Leucine_aapep/pepB"/>
</dbReference>
<feature type="domain" description="M17 aminopeptidase N-terminal" evidence="7">
    <location>
        <begin position="14"/>
        <end position="126"/>
    </location>
</feature>
<dbReference type="EMBL" id="FOCE01000008">
    <property type="protein sequence ID" value="SEN84607.1"/>
    <property type="molecule type" value="Genomic_DNA"/>
</dbReference>
<dbReference type="InterPro" id="IPR000819">
    <property type="entry name" value="Peptidase_M17_C"/>
</dbReference>
<keyword evidence="3" id="KW-0645">Protease</keyword>
<gene>
    <name evidence="8" type="ORF">SAMN04488103_108113</name>
</gene>
<evidence type="ECO:0000256" key="1">
    <source>
        <dbReference type="ARBA" id="ARBA00009528"/>
    </source>
</evidence>
<dbReference type="AlphaFoldDB" id="A0A1H8JW55"/>
<dbReference type="GO" id="GO:0006508">
    <property type="term" value="P:proteolysis"/>
    <property type="evidence" value="ECO:0007669"/>
    <property type="project" value="UniProtKB-KW"/>
</dbReference>
<protein>
    <submittedName>
        <fullName evidence="8">Leucyl aminopeptidase</fullName>
    </submittedName>
</protein>
<evidence type="ECO:0000259" key="7">
    <source>
        <dbReference type="Pfam" id="PF21337"/>
    </source>
</evidence>
<reference evidence="8 9" key="1">
    <citation type="submission" date="2016-10" db="EMBL/GenBank/DDBJ databases">
        <authorList>
            <person name="de Groot N.N."/>
        </authorList>
    </citation>
    <scope>NUCLEOTIDE SEQUENCE [LARGE SCALE GENOMIC DNA]</scope>
    <source>
        <strain evidence="8 9">DSM 3857</strain>
    </source>
</reference>
<accession>A0A1H8JW55</accession>
<dbReference type="InterPro" id="IPR043472">
    <property type="entry name" value="Macro_dom-like"/>
</dbReference>
<dbReference type="SUPFAM" id="SSF53187">
    <property type="entry name" value="Zn-dependent exopeptidases"/>
    <property type="match status" value="1"/>
</dbReference>
<dbReference type="GO" id="GO:0030145">
    <property type="term" value="F:manganese ion binding"/>
    <property type="evidence" value="ECO:0007669"/>
    <property type="project" value="InterPro"/>
</dbReference>
<evidence type="ECO:0000256" key="5">
    <source>
        <dbReference type="ARBA" id="ARBA00023211"/>
    </source>
</evidence>
<evidence type="ECO:0000313" key="9">
    <source>
        <dbReference type="Proteomes" id="UP000198761"/>
    </source>
</evidence>
<dbReference type="SUPFAM" id="SSF52949">
    <property type="entry name" value="Macro domain-like"/>
    <property type="match status" value="1"/>
</dbReference>
<dbReference type="PRINTS" id="PR00481">
    <property type="entry name" value="LAMNOPPTDASE"/>
</dbReference>
<dbReference type="InterPro" id="IPR048816">
    <property type="entry name" value="Peptidase_M17_N_1"/>
</dbReference>
<name>A0A1H8JW55_9RHOB</name>
<evidence type="ECO:0000313" key="8">
    <source>
        <dbReference type="EMBL" id="SEN84607.1"/>
    </source>
</evidence>
<evidence type="ECO:0000256" key="4">
    <source>
        <dbReference type="ARBA" id="ARBA00022801"/>
    </source>
</evidence>
<dbReference type="Pfam" id="PF00883">
    <property type="entry name" value="Peptidase_M17"/>
    <property type="match status" value="1"/>
</dbReference>
<dbReference type="CDD" id="cd00433">
    <property type="entry name" value="Peptidase_M17"/>
    <property type="match status" value="1"/>
</dbReference>
<dbReference type="GO" id="GO:0005737">
    <property type="term" value="C:cytoplasm"/>
    <property type="evidence" value="ECO:0007669"/>
    <property type="project" value="InterPro"/>
</dbReference>
<dbReference type="Gene3D" id="3.40.630.10">
    <property type="entry name" value="Zn peptidases"/>
    <property type="match status" value="1"/>
</dbReference>
<keyword evidence="2 8" id="KW-0031">Aminopeptidase</keyword>
<dbReference type="RefSeq" id="WP_091302422.1">
    <property type="nucleotide sequence ID" value="NZ_FOCE01000008.1"/>
</dbReference>
<dbReference type="Pfam" id="PF21337">
    <property type="entry name" value="Peptidase_M17_N_1"/>
    <property type="match status" value="1"/>
</dbReference>
<evidence type="ECO:0000259" key="6">
    <source>
        <dbReference type="Pfam" id="PF00883"/>
    </source>
</evidence>
<feature type="domain" description="Cytosol aminopeptidase" evidence="6">
    <location>
        <begin position="149"/>
        <end position="448"/>
    </location>
</feature>
<dbReference type="PANTHER" id="PTHR11963:SF20">
    <property type="entry name" value="PEPTIDASE B"/>
    <property type="match status" value="1"/>
</dbReference>
<dbReference type="OrthoDB" id="9809354at2"/>
<dbReference type="GO" id="GO:0070006">
    <property type="term" value="F:metalloaminopeptidase activity"/>
    <property type="evidence" value="ECO:0007669"/>
    <property type="project" value="InterPro"/>
</dbReference>
<dbReference type="PANTHER" id="PTHR11963">
    <property type="entry name" value="LEUCINE AMINOPEPTIDASE-RELATED"/>
    <property type="match status" value="1"/>
</dbReference>
<sequence length="458" mass="48200">MTPTFADPAAPSRPLHVVAADALDRWIEAQPVETAVWLRDAGFRAGLGEVALLPGAGGKVAGAVVGFGTAKTRARSRFGLARAVAVLPAGDWHFTGLAPEHRAEAALGWLLAQYRFDRYKPASTVLPGLKCPEGVDEGRILAMAAGECLTRDLINTPAQDMGPAELEVAFLALAERFGAATEVVAGADLERGFPMIHAVGKGSDRAPRLLALRWGQRGPSVTLVGKGVCFDTGGLNLKPSSGMQLMKKDMGGAATVMGLAQMIMQLNLPLRLRVIVPAVENSVSGRAMRPKDILTSRKGLTVEVNDTDAEGRLVLGDALAWAAEENPELLISMATLTGAARVAVGPDLAPYYTDDESLAAALEAGAKQGADPVWRLPFHDAYESVIEPGIADLDNAPGFGFAGSITAALFLRRFADHPRYIHFDIYGHTPSDAPARPKGGVGQGARAILQGLPDMLGL</sequence>